<dbReference type="AlphaFoldDB" id="A0A427YBQ8"/>
<feature type="domain" description="JmjC" evidence="1">
    <location>
        <begin position="99"/>
        <end position="283"/>
    </location>
</feature>
<dbReference type="InterPro" id="IPR003347">
    <property type="entry name" value="JmjC_dom"/>
</dbReference>
<reference evidence="2 3" key="1">
    <citation type="submission" date="2018-11" db="EMBL/GenBank/DDBJ databases">
        <title>Genome sequence of Apiotrichum porosum DSM 27194.</title>
        <authorList>
            <person name="Aliyu H."/>
            <person name="Gorte O."/>
            <person name="Ochsenreither K."/>
        </authorList>
    </citation>
    <scope>NUCLEOTIDE SEQUENCE [LARGE SCALE GENOMIC DNA]</scope>
    <source>
        <strain evidence="2 3">DSM 27194</strain>
    </source>
</reference>
<keyword evidence="3" id="KW-1185">Reference proteome</keyword>
<dbReference type="GeneID" id="39585584"/>
<sequence length="283" mass="31667">MRGFLADDTHLPRWPALDRWKDARYLLERVAGEGRVVPVEVGKSYDEEAWGQRIVPFDKFLAATGWHVPATTTIRGNDEDGEQEQGGVDVEDSLVDAPLYLAQHALFTQFPSLERDIALPDYVWSEPPTPPHAPQYTPPPDVLTNVWIGPGRHVVSPAHTDPYFNCYAQVLGSKRVWLAPPSAGPHMYAYGKDDERGDEASEEEPAASTLASEYMGNTSTVPILRDGPLEPLRKRFPAFFEHVYPDALEAVLHSGDMLVMPPGWWHAMRGEGGNVCWSVSFWY</sequence>
<dbReference type="RefSeq" id="XP_028480704.1">
    <property type="nucleotide sequence ID" value="XM_028616847.1"/>
</dbReference>
<protein>
    <recommendedName>
        <fullName evidence="1">JmjC domain-containing protein</fullName>
    </recommendedName>
</protein>
<dbReference type="InterPro" id="IPR041667">
    <property type="entry name" value="Cupin_8"/>
</dbReference>
<dbReference type="Pfam" id="PF13621">
    <property type="entry name" value="Cupin_8"/>
    <property type="match status" value="1"/>
</dbReference>
<organism evidence="2 3">
    <name type="scientific">Apiotrichum porosum</name>
    <dbReference type="NCBI Taxonomy" id="105984"/>
    <lineage>
        <taxon>Eukaryota</taxon>
        <taxon>Fungi</taxon>
        <taxon>Dikarya</taxon>
        <taxon>Basidiomycota</taxon>
        <taxon>Agaricomycotina</taxon>
        <taxon>Tremellomycetes</taxon>
        <taxon>Trichosporonales</taxon>
        <taxon>Trichosporonaceae</taxon>
        <taxon>Apiotrichum</taxon>
    </lineage>
</organism>
<comment type="caution">
    <text evidence="2">The sequence shown here is derived from an EMBL/GenBank/DDBJ whole genome shotgun (WGS) entry which is preliminary data.</text>
</comment>
<name>A0A427YBQ8_9TREE</name>
<dbReference type="EMBL" id="RSCE01000001">
    <property type="protein sequence ID" value="RSH88496.1"/>
    <property type="molecule type" value="Genomic_DNA"/>
</dbReference>
<proteinExistence type="predicted"/>
<dbReference type="Proteomes" id="UP000279236">
    <property type="component" value="Unassembled WGS sequence"/>
</dbReference>
<dbReference type="STRING" id="105984.A0A427YBQ8"/>
<accession>A0A427YBQ8</accession>
<evidence type="ECO:0000313" key="3">
    <source>
        <dbReference type="Proteomes" id="UP000279236"/>
    </source>
</evidence>
<dbReference type="PANTHER" id="PTHR12461:SF94">
    <property type="entry name" value="JMJC DOMAIN-CONTAINING PROTEIN"/>
    <property type="match status" value="1"/>
</dbReference>
<evidence type="ECO:0000313" key="2">
    <source>
        <dbReference type="EMBL" id="RSH88496.1"/>
    </source>
</evidence>
<dbReference type="Gene3D" id="2.60.120.650">
    <property type="entry name" value="Cupin"/>
    <property type="match status" value="1"/>
</dbReference>
<dbReference type="PANTHER" id="PTHR12461">
    <property type="entry name" value="HYPOXIA-INDUCIBLE FACTOR 1 ALPHA INHIBITOR-RELATED"/>
    <property type="match status" value="1"/>
</dbReference>
<evidence type="ECO:0000259" key="1">
    <source>
        <dbReference type="PROSITE" id="PS51184"/>
    </source>
</evidence>
<dbReference type="OrthoDB" id="47172at2759"/>
<dbReference type="SUPFAM" id="SSF51197">
    <property type="entry name" value="Clavaminate synthase-like"/>
    <property type="match status" value="1"/>
</dbReference>
<dbReference type="PROSITE" id="PS51184">
    <property type="entry name" value="JMJC"/>
    <property type="match status" value="1"/>
</dbReference>
<gene>
    <name evidence="2" type="ORF">EHS24_001041</name>
</gene>